<organism evidence="9 10">
    <name type="scientific">Agaricicola taiwanensis</name>
    <dbReference type="NCBI Taxonomy" id="591372"/>
    <lineage>
        <taxon>Bacteria</taxon>
        <taxon>Pseudomonadati</taxon>
        <taxon>Pseudomonadota</taxon>
        <taxon>Alphaproteobacteria</taxon>
        <taxon>Rhodobacterales</taxon>
        <taxon>Paracoccaceae</taxon>
        <taxon>Agaricicola</taxon>
    </lineage>
</organism>
<keyword evidence="3" id="KW-0813">Transport</keyword>
<dbReference type="Proteomes" id="UP000602745">
    <property type="component" value="Unassembled WGS sequence"/>
</dbReference>
<proteinExistence type="inferred from homology"/>
<comment type="subcellular location">
    <subcellularLocation>
        <location evidence="1 8">Cell membrane</location>
        <topology evidence="1 8">Multi-pass membrane protein</topology>
    </subcellularLocation>
</comment>
<evidence type="ECO:0000313" key="9">
    <source>
        <dbReference type="EMBL" id="GGE46999.1"/>
    </source>
</evidence>
<comment type="similarity">
    <text evidence="2 8">Belongs to the 4-toluene sulfonate uptake permease (TSUP) (TC 2.A.102) family.</text>
</comment>
<dbReference type="PANTHER" id="PTHR30269:SF0">
    <property type="entry name" value="MEMBRANE TRANSPORTER PROTEIN YFCA-RELATED"/>
    <property type="match status" value="1"/>
</dbReference>
<dbReference type="GO" id="GO:0005886">
    <property type="term" value="C:plasma membrane"/>
    <property type="evidence" value="ECO:0007669"/>
    <property type="project" value="UniProtKB-SubCell"/>
</dbReference>
<reference evidence="9" key="1">
    <citation type="journal article" date="2014" name="Int. J. Syst. Evol. Microbiol.">
        <title>Complete genome sequence of Corynebacterium casei LMG S-19264T (=DSM 44701T), isolated from a smear-ripened cheese.</title>
        <authorList>
            <consortium name="US DOE Joint Genome Institute (JGI-PGF)"/>
            <person name="Walter F."/>
            <person name="Albersmeier A."/>
            <person name="Kalinowski J."/>
            <person name="Ruckert C."/>
        </authorList>
    </citation>
    <scope>NUCLEOTIDE SEQUENCE</scope>
    <source>
        <strain evidence="9">CCM 7684</strain>
    </source>
</reference>
<evidence type="ECO:0000256" key="8">
    <source>
        <dbReference type="RuleBase" id="RU363041"/>
    </source>
</evidence>
<evidence type="ECO:0000256" key="4">
    <source>
        <dbReference type="ARBA" id="ARBA00022475"/>
    </source>
</evidence>
<keyword evidence="6 8" id="KW-1133">Transmembrane helix</keyword>
<feature type="transmembrane region" description="Helical" evidence="8">
    <location>
        <begin position="233"/>
        <end position="251"/>
    </location>
</feature>
<feature type="transmembrane region" description="Helical" evidence="8">
    <location>
        <begin position="160"/>
        <end position="179"/>
    </location>
</feature>
<dbReference type="Pfam" id="PF01925">
    <property type="entry name" value="TauE"/>
    <property type="match status" value="1"/>
</dbReference>
<dbReference type="PANTHER" id="PTHR30269">
    <property type="entry name" value="TRANSMEMBRANE PROTEIN YFCA"/>
    <property type="match status" value="1"/>
</dbReference>
<feature type="transmembrane region" description="Helical" evidence="8">
    <location>
        <begin position="12"/>
        <end position="35"/>
    </location>
</feature>
<keyword evidence="7 8" id="KW-0472">Membrane</keyword>
<evidence type="ECO:0000256" key="1">
    <source>
        <dbReference type="ARBA" id="ARBA00004651"/>
    </source>
</evidence>
<dbReference type="InterPro" id="IPR002781">
    <property type="entry name" value="TM_pro_TauE-like"/>
</dbReference>
<dbReference type="AlphaFoldDB" id="A0A8J3DYA6"/>
<evidence type="ECO:0000256" key="5">
    <source>
        <dbReference type="ARBA" id="ARBA00022692"/>
    </source>
</evidence>
<evidence type="ECO:0000256" key="7">
    <source>
        <dbReference type="ARBA" id="ARBA00023136"/>
    </source>
</evidence>
<name>A0A8J3DYA6_9RHOB</name>
<keyword evidence="10" id="KW-1185">Reference proteome</keyword>
<sequence length="266" mass="27398">MISSAIDLEILALLFCVAVVAACFDAIAGGGGLMTVPSLMLAGLDPAAAIATNKLLGAAGTCSSTYAFARRGLIDWRQALFIAPVAALAAIAGALCVSRISPDVLAAIIPLLLIGIAIYFATAPRMTNEDAVQRIPKTVFIGLFVPVVAFYDGLFGPGAGSFYMIGFVALLGYGVLRATAHTKLANAVSNLGGLALFASSGLIVWQVGLLMALGSLIGAQLGSLLAVRFGARIIRPLLVVIACLMALRLLADPQNPLRQAVSGLWM</sequence>
<gene>
    <name evidence="9" type="ORF">GCM10007276_25250</name>
</gene>
<evidence type="ECO:0000256" key="2">
    <source>
        <dbReference type="ARBA" id="ARBA00009142"/>
    </source>
</evidence>
<dbReference type="RefSeq" id="WP_188410065.1">
    <property type="nucleotide sequence ID" value="NZ_BMCP01000002.1"/>
</dbReference>
<feature type="transmembrane region" description="Helical" evidence="8">
    <location>
        <begin position="80"/>
        <end position="100"/>
    </location>
</feature>
<dbReference type="InterPro" id="IPR052017">
    <property type="entry name" value="TSUP"/>
</dbReference>
<keyword evidence="4 8" id="KW-1003">Cell membrane</keyword>
<dbReference type="EMBL" id="BMCP01000002">
    <property type="protein sequence ID" value="GGE46999.1"/>
    <property type="molecule type" value="Genomic_DNA"/>
</dbReference>
<evidence type="ECO:0000256" key="3">
    <source>
        <dbReference type="ARBA" id="ARBA00022448"/>
    </source>
</evidence>
<evidence type="ECO:0000256" key="6">
    <source>
        <dbReference type="ARBA" id="ARBA00022989"/>
    </source>
</evidence>
<reference evidence="9" key="2">
    <citation type="submission" date="2020-09" db="EMBL/GenBank/DDBJ databases">
        <authorList>
            <person name="Sun Q."/>
            <person name="Sedlacek I."/>
        </authorList>
    </citation>
    <scope>NUCLEOTIDE SEQUENCE</scope>
    <source>
        <strain evidence="9">CCM 7684</strain>
    </source>
</reference>
<accession>A0A8J3DYA6</accession>
<feature type="transmembrane region" description="Helical" evidence="8">
    <location>
        <begin position="191"/>
        <end position="213"/>
    </location>
</feature>
<feature type="transmembrane region" description="Helical" evidence="8">
    <location>
        <begin position="106"/>
        <end position="123"/>
    </location>
</feature>
<keyword evidence="5 8" id="KW-0812">Transmembrane</keyword>
<protein>
    <recommendedName>
        <fullName evidence="8">Probable membrane transporter protein</fullName>
    </recommendedName>
</protein>
<evidence type="ECO:0000313" key="10">
    <source>
        <dbReference type="Proteomes" id="UP000602745"/>
    </source>
</evidence>
<comment type="caution">
    <text evidence="9">The sequence shown here is derived from an EMBL/GenBank/DDBJ whole genome shotgun (WGS) entry which is preliminary data.</text>
</comment>